<evidence type="ECO:0000259" key="1">
    <source>
        <dbReference type="Pfam" id="PF12697"/>
    </source>
</evidence>
<dbReference type="STRING" id="113653.GAH_01156"/>
<dbReference type="SUPFAM" id="SSF53474">
    <property type="entry name" value="alpha/beta-Hydrolases"/>
    <property type="match status" value="1"/>
</dbReference>
<proteinExistence type="predicted"/>
<name>A0A0F7DBR1_9EURY</name>
<dbReference type="Gene3D" id="3.40.50.1820">
    <property type="entry name" value="alpha/beta hydrolase"/>
    <property type="match status" value="1"/>
</dbReference>
<dbReference type="InParanoid" id="A0A0F7DBR1"/>
<sequence length="235" mass="25947">MEVIRRVFESKDGLEVPAFHVSAGKERAVLVVHGYSSSKSEWLGFSYELAEKGADVFAIDLRGHGDNPNPLDENVLADVEGAIEVLREEYGKVYAVGHSLGALLSLSSSADFVYAISPPLSAKLPPEPVFMLRLNSCRVREKDDGVLFRILEKYTPPERNGNAVVFYGKGESKGIQMGIKAWAEGRNVRVVEVGENQATLPEIEVDAEKLKNYLPNFTSHLSVVAARKIVEEIRF</sequence>
<dbReference type="RefSeq" id="WP_052747778.1">
    <property type="nucleotide sequence ID" value="NZ_CP011267.1"/>
</dbReference>
<dbReference type="GeneID" id="25419503"/>
<accession>A0A0F7DBR1</accession>
<keyword evidence="3" id="KW-1185">Reference proteome</keyword>
<organism evidence="2 3">
    <name type="scientific">Geoglobus ahangari</name>
    <dbReference type="NCBI Taxonomy" id="113653"/>
    <lineage>
        <taxon>Archaea</taxon>
        <taxon>Methanobacteriati</taxon>
        <taxon>Methanobacteriota</taxon>
        <taxon>Archaeoglobi</taxon>
        <taxon>Archaeoglobales</taxon>
        <taxon>Archaeoglobaceae</taxon>
        <taxon>Geoglobus</taxon>
    </lineage>
</organism>
<feature type="domain" description="AB hydrolase-1" evidence="1">
    <location>
        <begin position="29"/>
        <end position="123"/>
    </location>
</feature>
<dbReference type="GO" id="GO:0016787">
    <property type="term" value="F:hydrolase activity"/>
    <property type="evidence" value="ECO:0007669"/>
    <property type="project" value="UniProtKB-KW"/>
</dbReference>
<dbReference type="AlphaFoldDB" id="A0A0F7DBR1"/>
<protein>
    <submittedName>
        <fullName evidence="2">Alpha/beta hydrolase family</fullName>
    </submittedName>
</protein>
<dbReference type="KEGG" id="gah:GAH_01156"/>
<gene>
    <name evidence="2" type="ORF">GAH_01156</name>
</gene>
<dbReference type="HOGENOM" id="CLU_1178101_0_0_2"/>
<keyword evidence="2" id="KW-0378">Hydrolase</keyword>
<evidence type="ECO:0000313" key="2">
    <source>
        <dbReference type="EMBL" id="AKG91531.1"/>
    </source>
</evidence>
<evidence type="ECO:0000313" key="3">
    <source>
        <dbReference type="Proteomes" id="UP000034723"/>
    </source>
</evidence>
<dbReference type="InterPro" id="IPR000073">
    <property type="entry name" value="AB_hydrolase_1"/>
</dbReference>
<reference evidence="2 3" key="1">
    <citation type="submission" date="2015-04" db="EMBL/GenBank/DDBJ databases">
        <title>The complete genome sequence of the hyperthermophilic, obligate iron-reducing archaeon Geoglobus ahangari strain 234T.</title>
        <authorList>
            <person name="Manzella M.P."/>
            <person name="Holmes D.E."/>
            <person name="Rocheleau J.M."/>
            <person name="Chung A."/>
            <person name="Reguera G."/>
            <person name="Kashefi K."/>
        </authorList>
    </citation>
    <scope>NUCLEOTIDE SEQUENCE [LARGE SCALE GENOMIC DNA]</scope>
    <source>
        <strain evidence="2 3">234</strain>
    </source>
</reference>
<dbReference type="Proteomes" id="UP000034723">
    <property type="component" value="Chromosome"/>
</dbReference>
<dbReference type="EMBL" id="CP011267">
    <property type="protein sequence ID" value="AKG91531.1"/>
    <property type="molecule type" value="Genomic_DNA"/>
</dbReference>
<dbReference type="InterPro" id="IPR029058">
    <property type="entry name" value="AB_hydrolase_fold"/>
</dbReference>
<dbReference type="OrthoDB" id="69293at2157"/>
<dbReference type="Pfam" id="PF12697">
    <property type="entry name" value="Abhydrolase_6"/>
    <property type="match status" value="1"/>
</dbReference>